<keyword evidence="1" id="KW-0812">Transmembrane</keyword>
<dbReference type="RefSeq" id="XP_022982423.1">
    <property type="nucleotide sequence ID" value="XM_023126655.1"/>
</dbReference>
<feature type="transmembrane region" description="Helical" evidence="1">
    <location>
        <begin position="107"/>
        <end position="126"/>
    </location>
</feature>
<dbReference type="GeneID" id="111481253"/>
<proteinExistence type="predicted"/>
<dbReference type="Proteomes" id="UP000504608">
    <property type="component" value="Unplaced"/>
</dbReference>
<evidence type="ECO:0000256" key="1">
    <source>
        <dbReference type="SAM" id="Phobius"/>
    </source>
</evidence>
<sequence>MKAFGRFECVDSPGKPAPRVEMAKTSVQFRSRGLRFMADSEDGMGSDGSLRHQRVLWKKPYSGQARIRSFPNAMAIYTKVSVGLILALFAFSVNVDTSHWNLIFRGLNQTTLVLTCLYFICHVGLAQK</sequence>
<feature type="transmembrane region" description="Helical" evidence="1">
    <location>
        <begin position="76"/>
        <end position="95"/>
    </location>
</feature>
<keyword evidence="1" id="KW-0472">Membrane</keyword>
<name>A0A6J1J4S9_CUCMA</name>
<keyword evidence="2" id="KW-1185">Reference proteome</keyword>
<accession>A0A6J1J4S9</accession>
<keyword evidence="1" id="KW-1133">Transmembrane helix</keyword>
<dbReference type="KEGG" id="cmax:111481253"/>
<dbReference type="AlphaFoldDB" id="A0A6J1J4S9"/>
<protein>
    <submittedName>
        <fullName evidence="3">Uncharacterized protein LOC111481253 isoform X1</fullName>
    </submittedName>
</protein>
<evidence type="ECO:0000313" key="3">
    <source>
        <dbReference type="RefSeq" id="XP_022982423.1"/>
    </source>
</evidence>
<reference evidence="3" key="1">
    <citation type="submission" date="2025-08" db="UniProtKB">
        <authorList>
            <consortium name="RefSeq"/>
        </authorList>
    </citation>
    <scope>IDENTIFICATION</scope>
    <source>
        <tissue evidence="3">Young leaves</tissue>
    </source>
</reference>
<gene>
    <name evidence="3" type="primary">LOC111481253</name>
</gene>
<evidence type="ECO:0000313" key="2">
    <source>
        <dbReference type="Proteomes" id="UP000504608"/>
    </source>
</evidence>
<organism evidence="2 3">
    <name type="scientific">Cucurbita maxima</name>
    <name type="common">Pumpkin</name>
    <name type="synonym">Winter squash</name>
    <dbReference type="NCBI Taxonomy" id="3661"/>
    <lineage>
        <taxon>Eukaryota</taxon>
        <taxon>Viridiplantae</taxon>
        <taxon>Streptophyta</taxon>
        <taxon>Embryophyta</taxon>
        <taxon>Tracheophyta</taxon>
        <taxon>Spermatophyta</taxon>
        <taxon>Magnoliopsida</taxon>
        <taxon>eudicotyledons</taxon>
        <taxon>Gunneridae</taxon>
        <taxon>Pentapetalae</taxon>
        <taxon>rosids</taxon>
        <taxon>fabids</taxon>
        <taxon>Cucurbitales</taxon>
        <taxon>Cucurbitaceae</taxon>
        <taxon>Cucurbiteae</taxon>
        <taxon>Cucurbita</taxon>
    </lineage>
</organism>